<proteinExistence type="predicted"/>
<dbReference type="OrthoDB" id="622163at2"/>
<feature type="compositionally biased region" description="Polar residues" evidence="1">
    <location>
        <begin position="500"/>
        <end position="520"/>
    </location>
</feature>
<dbReference type="InterPro" id="IPR011990">
    <property type="entry name" value="TPR-like_helical_dom_sf"/>
</dbReference>
<name>A0A521AMZ6_9BACT</name>
<dbReference type="Pfam" id="PF12771">
    <property type="entry name" value="SusD-like_2"/>
    <property type="match status" value="1"/>
</dbReference>
<dbReference type="AlphaFoldDB" id="A0A521AMZ6"/>
<dbReference type="SUPFAM" id="SSF48452">
    <property type="entry name" value="TPR-like"/>
    <property type="match status" value="1"/>
</dbReference>
<dbReference type="InterPro" id="IPR041662">
    <property type="entry name" value="SusD-like_2"/>
</dbReference>
<evidence type="ECO:0000313" key="4">
    <source>
        <dbReference type="Proteomes" id="UP000317593"/>
    </source>
</evidence>
<dbReference type="Proteomes" id="UP000317593">
    <property type="component" value="Unassembled WGS sequence"/>
</dbReference>
<keyword evidence="4" id="KW-1185">Reference proteome</keyword>
<evidence type="ECO:0000256" key="2">
    <source>
        <dbReference type="SAM" id="SignalP"/>
    </source>
</evidence>
<feature type="signal peptide" evidence="2">
    <location>
        <begin position="1"/>
        <end position="21"/>
    </location>
</feature>
<dbReference type="Gene3D" id="1.25.40.390">
    <property type="match status" value="1"/>
</dbReference>
<sequence>MKKLRLLPIFLCILSVTITSCDSVDFGGLNQDDDVPTEANMEGLMAGGMNQFFTNWGRAYFNNPTLYVQYQAQSTYTTEMTYGENPYPWSLYYSGVLSNFKEIYQRTTAEEIPTTVSGFGDPANQAAVAEIMSAVVFKRVTDIWGPVPYSNGDGTVGQGLAGLDNVTPTYTSQDSIYKNLITRVKAARDMINVGAAGPTGDVLYGGDMEKWQQFANSLILQLAIQLSDVDEAYAQQEFNAALDHEAEVIKTVDAEAWYDYRNSPGAINPLSQNRASDYLLSDSFTDALQGDTNGDSTIVYSNTRMDERLNVFATDPTISGGRFGIDKISNSGSSISDQIWDAGADLPYMTAAYTYLNRAEAANLGWTNESAALMLEEAITMSYASIDAHWDDGDASSGLLTTDGTAFAVQRVADASNGNAEDGLAQVIAEEKWVALFPMGFDAWSEWRRTSDDKNWGADHGRTYDAKGYPGLYPAVDATNGGEIPTRYIYPSAEAGTNSSGYDSGVSQLTPSQDNNTSNMWWDIGDQ</sequence>
<accession>A0A521AMZ6</accession>
<feature type="chain" id="PRO_5021730781" evidence="2">
    <location>
        <begin position="22"/>
        <end position="527"/>
    </location>
</feature>
<protein>
    <submittedName>
        <fullName evidence="3">Susd and RagB outer membrane lipoprotein</fullName>
    </submittedName>
</protein>
<evidence type="ECO:0000313" key="3">
    <source>
        <dbReference type="EMBL" id="SMO36188.1"/>
    </source>
</evidence>
<keyword evidence="3" id="KW-0449">Lipoprotein</keyword>
<dbReference type="EMBL" id="FXTH01000001">
    <property type="protein sequence ID" value="SMO36188.1"/>
    <property type="molecule type" value="Genomic_DNA"/>
</dbReference>
<dbReference type="RefSeq" id="WP_142712690.1">
    <property type="nucleotide sequence ID" value="NZ_FXTH01000001.1"/>
</dbReference>
<feature type="region of interest" description="Disordered" evidence="1">
    <location>
        <begin position="500"/>
        <end position="527"/>
    </location>
</feature>
<gene>
    <name evidence="3" type="ORF">SAMN06265218_101225</name>
</gene>
<dbReference type="PROSITE" id="PS51257">
    <property type="entry name" value="PROKAR_LIPOPROTEIN"/>
    <property type="match status" value="1"/>
</dbReference>
<reference evidence="3 4" key="1">
    <citation type="submission" date="2017-05" db="EMBL/GenBank/DDBJ databases">
        <authorList>
            <person name="Varghese N."/>
            <person name="Submissions S."/>
        </authorList>
    </citation>
    <scope>NUCLEOTIDE SEQUENCE [LARGE SCALE GENOMIC DNA]</scope>
    <source>
        <strain evidence="3 4">DSM 21194</strain>
    </source>
</reference>
<organism evidence="3 4">
    <name type="scientific">Fodinibius sediminis</name>
    <dbReference type="NCBI Taxonomy" id="1214077"/>
    <lineage>
        <taxon>Bacteria</taxon>
        <taxon>Pseudomonadati</taxon>
        <taxon>Balneolota</taxon>
        <taxon>Balneolia</taxon>
        <taxon>Balneolales</taxon>
        <taxon>Balneolaceae</taxon>
        <taxon>Fodinibius</taxon>
    </lineage>
</organism>
<keyword evidence="2" id="KW-0732">Signal</keyword>
<evidence type="ECO:0000256" key="1">
    <source>
        <dbReference type="SAM" id="MobiDB-lite"/>
    </source>
</evidence>